<keyword evidence="1" id="KW-1133">Transmembrane helix</keyword>
<feature type="transmembrane region" description="Helical" evidence="1">
    <location>
        <begin position="42"/>
        <end position="61"/>
    </location>
</feature>
<name>U1PLB8_9EURY</name>
<organism evidence="2 3">
    <name type="scientific">Haloquadratum walsbyi J07HQW2</name>
    <dbReference type="NCBI Taxonomy" id="1238425"/>
    <lineage>
        <taxon>Archaea</taxon>
        <taxon>Methanobacteriati</taxon>
        <taxon>Methanobacteriota</taxon>
        <taxon>Stenosarchaea group</taxon>
        <taxon>Halobacteria</taxon>
        <taxon>Halobacteriales</taxon>
        <taxon>Haloferacaceae</taxon>
        <taxon>Haloquadratum</taxon>
    </lineage>
</organism>
<feature type="transmembrane region" description="Helical" evidence="1">
    <location>
        <begin position="73"/>
        <end position="92"/>
    </location>
</feature>
<dbReference type="AlphaFoldDB" id="U1PLB8"/>
<dbReference type="STRING" id="1238425.J07HQW2_00921"/>
<dbReference type="HOGENOM" id="CLU_2406285_0_0_2"/>
<gene>
    <name evidence="2" type="ORF">J07HQW2_00921</name>
</gene>
<keyword evidence="1" id="KW-0472">Membrane</keyword>
<dbReference type="RefSeq" id="WP_021053978.1">
    <property type="nucleotide sequence ID" value="NZ_KE356561.1"/>
</dbReference>
<evidence type="ECO:0000313" key="2">
    <source>
        <dbReference type="EMBL" id="ERG94487.1"/>
    </source>
</evidence>
<keyword evidence="1" id="KW-0812">Transmembrane</keyword>
<sequence length="96" mass="10319">MSDEQSDNIEEYLDSDLDSDLNSTRSGRDDKPLPGPFSLTQLVGGIHFLTAAAVTPFIWIAYRNGNIPQVASLTGLAIFIIIAGVAASRIAARRVD</sequence>
<evidence type="ECO:0000313" key="3">
    <source>
        <dbReference type="Proteomes" id="UP000030710"/>
    </source>
</evidence>
<dbReference type="EMBL" id="KE356561">
    <property type="protein sequence ID" value="ERG94487.1"/>
    <property type="molecule type" value="Genomic_DNA"/>
</dbReference>
<evidence type="ECO:0000256" key="1">
    <source>
        <dbReference type="SAM" id="Phobius"/>
    </source>
</evidence>
<protein>
    <submittedName>
        <fullName evidence="2">Uncharacterized protein</fullName>
    </submittedName>
</protein>
<proteinExistence type="predicted"/>
<reference evidence="2 3" key="1">
    <citation type="journal article" date="2013" name="PLoS ONE">
        <title>Assembly-driven community genomics of a hypersaline microbial ecosystem.</title>
        <authorList>
            <person name="Podell S."/>
            <person name="Ugalde J.A."/>
            <person name="Narasingarao P."/>
            <person name="Banfield J.F."/>
            <person name="Heidelberg K.B."/>
            <person name="Allen E.E."/>
        </authorList>
    </citation>
    <scope>NUCLEOTIDE SEQUENCE [LARGE SCALE GENOMIC DNA]</scope>
    <source>
        <strain evidence="3">J07HQW2</strain>
    </source>
</reference>
<dbReference type="Proteomes" id="UP000030710">
    <property type="component" value="Unassembled WGS sequence"/>
</dbReference>
<accession>U1PLB8</accession>
<dbReference type="eggNOG" id="arCOG12155">
    <property type="taxonomic scope" value="Archaea"/>
</dbReference>